<name>A0AB34J5V2_PRYPA</name>
<feature type="compositionally biased region" description="Gly residues" evidence="1">
    <location>
        <begin position="288"/>
        <end position="297"/>
    </location>
</feature>
<sequence length="297" mass="30281">MEALLAAALDEFDEEDGAGGGSAPADAGVAAAESASRAPAPTAAVPPAAPVGGEASAQQGSAAPPSTPAATASEQPAPAPEDPSSMELGDMEATLRALAASAEKLTEEVPEGDEAAMLAQFFQKLSNPAMTGDREAMDKQMMELLQQLGGLGMELGGEAGGRSGESSSGVTPPRSHAASGGGAQTSAEALKDDAAMDGLLDTLVGQLLSKEVMLEPMEHLHAEFPRYLEANESTLSAAELARYRKQQALVEQILEAYRRTPDDTDRIAALMQEMQQQGPPPPSISGPVGDGVGCSIS</sequence>
<dbReference type="EMBL" id="JBGBPQ010000012">
    <property type="protein sequence ID" value="KAL1514777.1"/>
    <property type="molecule type" value="Genomic_DNA"/>
</dbReference>
<evidence type="ECO:0000256" key="1">
    <source>
        <dbReference type="SAM" id="MobiDB-lite"/>
    </source>
</evidence>
<dbReference type="GO" id="GO:0045046">
    <property type="term" value="P:protein import into peroxisome membrane"/>
    <property type="evidence" value="ECO:0007669"/>
    <property type="project" value="TreeGrafter"/>
</dbReference>
<comment type="caution">
    <text evidence="2">The sequence shown here is derived from an EMBL/GenBank/DDBJ whole genome shotgun (WGS) entry which is preliminary data.</text>
</comment>
<feature type="region of interest" description="Disordered" evidence="1">
    <location>
        <begin position="1"/>
        <end position="110"/>
    </location>
</feature>
<protein>
    <recommendedName>
        <fullName evidence="4">Peroxin-19</fullName>
    </recommendedName>
</protein>
<dbReference type="InterPro" id="IPR006708">
    <property type="entry name" value="Pex19"/>
</dbReference>
<reference evidence="2 3" key="1">
    <citation type="journal article" date="2024" name="Science">
        <title>Giant polyketide synthase enzymes in the biosynthesis of giant marine polyether toxins.</title>
        <authorList>
            <person name="Fallon T.R."/>
            <person name="Shende V.V."/>
            <person name="Wierzbicki I.H."/>
            <person name="Pendleton A.L."/>
            <person name="Watervoot N.F."/>
            <person name="Auber R.P."/>
            <person name="Gonzalez D.J."/>
            <person name="Wisecaver J.H."/>
            <person name="Moore B.S."/>
        </authorList>
    </citation>
    <scope>NUCLEOTIDE SEQUENCE [LARGE SCALE GENOMIC DNA]</scope>
    <source>
        <strain evidence="2 3">12B1</strain>
    </source>
</reference>
<feature type="compositionally biased region" description="Gly residues" evidence="1">
    <location>
        <begin position="153"/>
        <end position="163"/>
    </location>
</feature>
<dbReference type="PANTHER" id="PTHR12774:SF2">
    <property type="entry name" value="PEROXISOMAL BIOGENESIS FACTOR 19"/>
    <property type="match status" value="1"/>
</dbReference>
<dbReference type="GO" id="GO:0005778">
    <property type="term" value="C:peroxisomal membrane"/>
    <property type="evidence" value="ECO:0007669"/>
    <property type="project" value="TreeGrafter"/>
</dbReference>
<evidence type="ECO:0000313" key="3">
    <source>
        <dbReference type="Proteomes" id="UP001515480"/>
    </source>
</evidence>
<gene>
    <name evidence="2" type="ORF">AB1Y20_003863</name>
</gene>
<feature type="region of interest" description="Disordered" evidence="1">
    <location>
        <begin position="153"/>
        <end position="185"/>
    </location>
</feature>
<dbReference type="GO" id="GO:0033328">
    <property type="term" value="F:peroxisome membrane targeting sequence binding"/>
    <property type="evidence" value="ECO:0007669"/>
    <property type="project" value="TreeGrafter"/>
</dbReference>
<keyword evidence="3" id="KW-1185">Reference proteome</keyword>
<dbReference type="Proteomes" id="UP001515480">
    <property type="component" value="Unassembled WGS sequence"/>
</dbReference>
<evidence type="ECO:0000313" key="2">
    <source>
        <dbReference type="EMBL" id="KAL1514777.1"/>
    </source>
</evidence>
<organism evidence="2 3">
    <name type="scientific">Prymnesium parvum</name>
    <name type="common">Toxic golden alga</name>
    <dbReference type="NCBI Taxonomy" id="97485"/>
    <lineage>
        <taxon>Eukaryota</taxon>
        <taxon>Haptista</taxon>
        <taxon>Haptophyta</taxon>
        <taxon>Prymnesiophyceae</taxon>
        <taxon>Prymnesiales</taxon>
        <taxon>Prymnesiaceae</taxon>
        <taxon>Prymnesium</taxon>
    </lineage>
</organism>
<dbReference type="Gene3D" id="1.20.120.900">
    <property type="entry name" value="Pex19, mPTS binding domain"/>
    <property type="match status" value="1"/>
</dbReference>
<dbReference type="Pfam" id="PF04614">
    <property type="entry name" value="Pex19"/>
    <property type="match status" value="2"/>
</dbReference>
<dbReference type="PANTHER" id="PTHR12774">
    <property type="entry name" value="PEROXISOMAL BIOGENESIS FACTOR 19"/>
    <property type="match status" value="1"/>
</dbReference>
<dbReference type="InterPro" id="IPR038322">
    <property type="entry name" value="Pex19_C_sf"/>
</dbReference>
<accession>A0AB34J5V2</accession>
<evidence type="ECO:0008006" key="4">
    <source>
        <dbReference type="Google" id="ProtNLM"/>
    </source>
</evidence>
<feature type="compositionally biased region" description="Low complexity" evidence="1">
    <location>
        <begin position="23"/>
        <end position="76"/>
    </location>
</feature>
<feature type="region of interest" description="Disordered" evidence="1">
    <location>
        <begin position="274"/>
        <end position="297"/>
    </location>
</feature>
<dbReference type="AlphaFoldDB" id="A0AB34J5V2"/>
<proteinExistence type="predicted"/>